<name>S6DA62_9VIRU</name>
<gene>
    <name evidence="1" type="primary">066L</name>
    <name evidence="1" type="ORF">IIV22_066L</name>
</gene>
<dbReference type="RefSeq" id="YP_008357364.1">
    <property type="nucleotide sequence ID" value="NC_021901.1"/>
</dbReference>
<dbReference type="EMBL" id="HF920633">
    <property type="protein sequence ID" value="CCV01743.1"/>
    <property type="molecule type" value="Genomic_DNA"/>
</dbReference>
<evidence type="ECO:0000313" key="1">
    <source>
        <dbReference type="EMBL" id="CCV01743.1"/>
    </source>
</evidence>
<dbReference type="KEGG" id="vg:16414405"/>
<dbReference type="GeneID" id="16414405"/>
<protein>
    <submittedName>
        <fullName evidence="1">Uncharacterized protein</fullName>
    </submittedName>
</protein>
<sequence>MKQVVLLLQTILLCTLSNAQHSGSTCQLDSDCDSWLSCINGLCTSCAKAGNICEPGATTGFFKCCDGSNTTCELIPGRNNTSQCMPNNNNCRTNADCSYGLSCLMRLGKCGLCHPNGEKCTLPYDTLECCSSYCRIGVYIDGSGMCADPRHYPLPTTTTENIHALRNIDIHDVVGDVVITPAPIASFVPNIYNNDDFLINRTTTTEAPRPCVDGNQCGINMCIDGLCTKCQNINTLCEVNSDCCQSKYNSIICAVANHQQHVVGYHIYNKKICTMEF</sequence>
<organism evidence="1 2">
    <name type="scientific">Invertebrate iridescent virus 22</name>
    <dbReference type="NCBI Taxonomy" id="345198"/>
    <lineage>
        <taxon>Viruses</taxon>
        <taxon>Varidnaviria</taxon>
        <taxon>Bamfordvirae</taxon>
        <taxon>Nucleocytoviricota</taxon>
        <taxon>Megaviricetes</taxon>
        <taxon>Pimascovirales</taxon>
        <taxon>Pimascovirales incertae sedis</taxon>
        <taxon>Iridoviridae</taxon>
        <taxon>Betairidovirinae</taxon>
        <taxon>Chloriridovirus</taxon>
        <taxon>Chloriridovirus simulium1</taxon>
    </lineage>
</organism>
<evidence type="ECO:0000313" key="2">
    <source>
        <dbReference type="Proteomes" id="UP000154968"/>
    </source>
</evidence>
<proteinExistence type="predicted"/>
<dbReference type="Proteomes" id="UP000154968">
    <property type="component" value="Segment"/>
</dbReference>
<accession>S6DA62</accession>
<keyword evidence="2" id="KW-1185">Reference proteome</keyword>
<reference evidence="1 2" key="1">
    <citation type="journal article" date="2013" name="J. Gen. Virol.">
        <title>Complete genome sequence of invertebrate iridescent virus 22 isolated from a blackfly larva.</title>
        <authorList>
            <person name="Piegu B."/>
            <person name="Guizard S."/>
            <person name="Spears T."/>
            <person name="Cruaud C."/>
            <person name="Couloux A."/>
            <person name="Bideshi D.K."/>
            <person name="Federici B.A."/>
            <person name="Bigot Y."/>
        </authorList>
    </citation>
    <scope>NUCLEOTIDE SEQUENCE [LARGE SCALE GENOMIC DNA]</scope>
</reference>